<dbReference type="SUPFAM" id="SSF69593">
    <property type="entry name" value="Glycerol-3-phosphate (1)-acyltransferase"/>
    <property type="match status" value="1"/>
</dbReference>
<organism evidence="2 3">
    <name type="scientific">SAR86 cluster bacterium SAR86B</name>
    <dbReference type="NCBI Taxonomy" id="1123867"/>
    <lineage>
        <taxon>Bacteria</taxon>
        <taxon>Pseudomonadati</taxon>
        <taxon>Pseudomonadota</taxon>
        <taxon>Gammaproteobacteria</taxon>
        <taxon>SAR86 cluster</taxon>
    </lineage>
</organism>
<dbReference type="GO" id="GO:0042840">
    <property type="term" value="P:D-glucuronate catabolic process"/>
    <property type="evidence" value="ECO:0007669"/>
    <property type="project" value="TreeGrafter"/>
</dbReference>
<name>J5KBV6_9GAMM</name>
<dbReference type="InterPro" id="IPR002123">
    <property type="entry name" value="Plipid/glycerol_acylTrfase"/>
</dbReference>
<protein>
    <submittedName>
        <fullName evidence="2">Phospholipid/glycerol acyltransferase</fullName>
    </submittedName>
</protein>
<sequence length="369" mass="42936">MSKFDSIRPYNDEEVSDILRELISNKDFIDIYFEANQSKFLQKLPFKYSLARLVLNNKIKNITNIHDYQTIFKNLVELMIDQTCNQINYEGIENILSDDAYLFISNHRDITLDSTLLNYYLHQNNFKTTVNAVGNNLMNHKWASDLMRLNKSFIIQRDSVSQREIYKSLNLASEFICKSIFDDNQSVWIAQRQGRAKDGMDITDPSVLKMIHLFYRKELSIDEFFNKLKIVPVAVSYEFDPNDQSKAQERYLLSKGNEYKKTDNEDLQSIINGVRGFKGNISLKIGSPLEVADNNYDDIASRIDGSIKKLYINHSTNYAACELLGIDYEKRNLNDEEILKAKIELKKRMEPLIKEAHNLLLDQYSNSVL</sequence>
<dbReference type="Proteomes" id="UP000010116">
    <property type="component" value="Unassembled WGS sequence"/>
</dbReference>
<dbReference type="GO" id="GO:0019698">
    <property type="term" value="P:D-galacturonate catabolic process"/>
    <property type="evidence" value="ECO:0007669"/>
    <property type="project" value="TreeGrafter"/>
</dbReference>
<dbReference type="EMBL" id="JH611190">
    <property type="protein sequence ID" value="EJP72718.1"/>
    <property type="molecule type" value="Genomic_DNA"/>
</dbReference>
<evidence type="ECO:0000313" key="2">
    <source>
        <dbReference type="EMBL" id="EJP72718.1"/>
    </source>
</evidence>
<evidence type="ECO:0000313" key="3">
    <source>
        <dbReference type="Proteomes" id="UP000010116"/>
    </source>
</evidence>
<keyword evidence="2" id="KW-0012">Acyltransferase</keyword>
<evidence type="ECO:0000259" key="1">
    <source>
        <dbReference type="Pfam" id="PF01553"/>
    </source>
</evidence>
<dbReference type="AlphaFoldDB" id="J5KBV6"/>
<dbReference type="Pfam" id="PF01553">
    <property type="entry name" value="Acyltransferase"/>
    <property type="match status" value="1"/>
</dbReference>
<gene>
    <name evidence="2" type="ORF">NT02SARS_1179</name>
</gene>
<feature type="domain" description="Phospholipid/glycerol acyltransferase" evidence="1">
    <location>
        <begin position="86"/>
        <end position="164"/>
    </location>
</feature>
<dbReference type="PANTHER" id="PTHR30068">
    <property type="entry name" value="URONATE ISOMERASE"/>
    <property type="match status" value="1"/>
</dbReference>
<dbReference type="HOGENOM" id="CLU_061982_0_0_6"/>
<proteinExistence type="predicted"/>
<dbReference type="PANTHER" id="PTHR30068:SF3">
    <property type="entry name" value="PHOSPHOLIPID_GLYCEROL ACYLTRANSFERASE DOMAIN-CONTAINING PROTEIN"/>
    <property type="match status" value="1"/>
</dbReference>
<dbReference type="GO" id="GO:0016746">
    <property type="term" value="F:acyltransferase activity"/>
    <property type="evidence" value="ECO:0007669"/>
    <property type="project" value="UniProtKB-KW"/>
</dbReference>
<accession>J5KBV6</accession>
<keyword evidence="2" id="KW-0808">Transferase</keyword>
<reference evidence="2 3" key="1">
    <citation type="journal article" date="2012" name="ISME J.">
        <title>Genomic insights to SAR86, an abundant and uncultivated marine bacterial lineage.</title>
        <authorList>
            <person name="Dupont C.L."/>
            <person name="Rusch D.B."/>
            <person name="Yooseph S."/>
            <person name="Lombardo M.J."/>
            <person name="Richter R.A."/>
            <person name="Valas R."/>
            <person name="Novotny M."/>
            <person name="Yee-Greenbaum J."/>
            <person name="Selengut J.D."/>
            <person name="Haft D.H."/>
            <person name="Halpern A.L."/>
            <person name="Lasken R.S."/>
            <person name="Nealson K."/>
            <person name="Friedman R."/>
            <person name="Venter J.C."/>
        </authorList>
    </citation>
    <scope>NUCLEOTIDE SEQUENCE [LARGE SCALE GENOMIC DNA]</scope>
</reference>